<accession>A0A953HWT8</accession>
<keyword evidence="7 14" id="KW-0067">ATP-binding</keyword>
<comment type="caution">
    <text evidence="16">The sequence shown here is derived from an EMBL/GenBank/DDBJ whole genome shotgun (WGS) entry which is preliminary data.</text>
</comment>
<reference evidence="16" key="1">
    <citation type="submission" date="2021-06" db="EMBL/GenBank/DDBJ databases">
        <title>44 bacteria genomes isolated from Dapeng, Shenzhen.</title>
        <authorList>
            <person name="Zheng W."/>
            <person name="Yu S."/>
            <person name="Huang Y."/>
        </authorList>
    </citation>
    <scope>NUCLEOTIDE SEQUENCE</scope>
    <source>
        <strain evidence="16">DP5N28-2</strain>
    </source>
</reference>
<evidence type="ECO:0000256" key="5">
    <source>
        <dbReference type="ARBA" id="ARBA00022806"/>
    </source>
</evidence>
<dbReference type="EMBL" id="JAHVHU010000004">
    <property type="protein sequence ID" value="MBY5957212.1"/>
    <property type="molecule type" value="Genomic_DNA"/>
</dbReference>
<gene>
    <name evidence="16" type="ORF">KUV50_03630</name>
</gene>
<dbReference type="InterPro" id="IPR000212">
    <property type="entry name" value="DNA_helicase_UvrD/REP"/>
</dbReference>
<dbReference type="GO" id="GO:0004527">
    <property type="term" value="F:exonuclease activity"/>
    <property type="evidence" value="ECO:0007669"/>
    <property type="project" value="UniProtKB-KW"/>
</dbReference>
<dbReference type="InterPro" id="IPR014016">
    <property type="entry name" value="UvrD-like_ATP-bd"/>
</dbReference>
<dbReference type="RefSeq" id="WP_222578734.1">
    <property type="nucleotide sequence ID" value="NZ_JAHVHU010000004.1"/>
</dbReference>
<evidence type="ECO:0000256" key="12">
    <source>
        <dbReference type="ARBA" id="ARBA00034808"/>
    </source>
</evidence>
<evidence type="ECO:0000256" key="6">
    <source>
        <dbReference type="ARBA" id="ARBA00022839"/>
    </source>
</evidence>
<dbReference type="PROSITE" id="PS51198">
    <property type="entry name" value="UVRD_HELICASE_ATP_BIND"/>
    <property type="match status" value="1"/>
</dbReference>
<keyword evidence="8" id="KW-0238">DNA-binding</keyword>
<dbReference type="PANTHER" id="PTHR11070">
    <property type="entry name" value="UVRD / RECB / PCRA DNA HELICASE FAMILY MEMBER"/>
    <property type="match status" value="1"/>
</dbReference>
<dbReference type="GO" id="GO:0005829">
    <property type="term" value="C:cytosol"/>
    <property type="evidence" value="ECO:0007669"/>
    <property type="project" value="TreeGrafter"/>
</dbReference>
<evidence type="ECO:0000259" key="15">
    <source>
        <dbReference type="PROSITE" id="PS51198"/>
    </source>
</evidence>
<evidence type="ECO:0000256" key="4">
    <source>
        <dbReference type="ARBA" id="ARBA00022801"/>
    </source>
</evidence>
<keyword evidence="3" id="KW-0227">DNA damage</keyword>
<evidence type="ECO:0000256" key="9">
    <source>
        <dbReference type="ARBA" id="ARBA00023204"/>
    </source>
</evidence>
<dbReference type="PANTHER" id="PTHR11070:SF67">
    <property type="entry name" value="DNA 3'-5' HELICASE"/>
    <property type="match status" value="1"/>
</dbReference>
<keyword evidence="9" id="KW-0234">DNA repair</keyword>
<evidence type="ECO:0000313" key="17">
    <source>
        <dbReference type="Proteomes" id="UP000753961"/>
    </source>
</evidence>
<dbReference type="Gene3D" id="1.10.3170.10">
    <property type="entry name" value="Recbcd, chain B, domain 2"/>
    <property type="match status" value="1"/>
</dbReference>
<dbReference type="Gene3D" id="3.40.50.300">
    <property type="entry name" value="P-loop containing nucleotide triphosphate hydrolases"/>
    <property type="match status" value="3"/>
</dbReference>
<keyword evidence="6" id="KW-0269">Exonuclease</keyword>
<evidence type="ECO:0000256" key="11">
    <source>
        <dbReference type="ARBA" id="ARBA00034617"/>
    </source>
</evidence>
<evidence type="ECO:0000256" key="14">
    <source>
        <dbReference type="PROSITE-ProRule" id="PRU00560"/>
    </source>
</evidence>
<evidence type="ECO:0000256" key="1">
    <source>
        <dbReference type="ARBA" id="ARBA00022722"/>
    </source>
</evidence>
<proteinExistence type="predicted"/>
<dbReference type="InterPro" id="IPR027417">
    <property type="entry name" value="P-loop_NTPase"/>
</dbReference>
<evidence type="ECO:0000256" key="10">
    <source>
        <dbReference type="ARBA" id="ARBA00023235"/>
    </source>
</evidence>
<protein>
    <recommendedName>
        <fullName evidence="12">DNA 3'-5' helicase</fullName>
        <ecNumber evidence="12">5.6.2.4</ecNumber>
    </recommendedName>
</protein>
<dbReference type="InterPro" id="IPR011604">
    <property type="entry name" value="PDDEXK-like_dom_sf"/>
</dbReference>
<keyword evidence="10" id="KW-0413">Isomerase</keyword>
<comment type="catalytic activity">
    <reaction evidence="13">
        <text>ATP + H2O = ADP + phosphate + H(+)</text>
        <dbReference type="Rhea" id="RHEA:13065"/>
        <dbReference type="ChEBI" id="CHEBI:15377"/>
        <dbReference type="ChEBI" id="CHEBI:15378"/>
        <dbReference type="ChEBI" id="CHEBI:30616"/>
        <dbReference type="ChEBI" id="CHEBI:43474"/>
        <dbReference type="ChEBI" id="CHEBI:456216"/>
        <dbReference type="EC" id="5.6.2.4"/>
    </reaction>
</comment>
<name>A0A953HWT8_9BACT</name>
<evidence type="ECO:0000256" key="2">
    <source>
        <dbReference type="ARBA" id="ARBA00022741"/>
    </source>
</evidence>
<organism evidence="16 17">
    <name type="scientific">Membranihabitans marinus</name>
    <dbReference type="NCBI Taxonomy" id="1227546"/>
    <lineage>
        <taxon>Bacteria</taxon>
        <taxon>Pseudomonadati</taxon>
        <taxon>Bacteroidota</taxon>
        <taxon>Saprospiria</taxon>
        <taxon>Saprospirales</taxon>
        <taxon>Saprospiraceae</taxon>
        <taxon>Membranihabitans</taxon>
    </lineage>
</organism>
<dbReference type="SUPFAM" id="SSF52540">
    <property type="entry name" value="P-loop containing nucleoside triphosphate hydrolases"/>
    <property type="match status" value="1"/>
</dbReference>
<dbReference type="InterPro" id="IPR014017">
    <property type="entry name" value="DNA_helicase_UvrD-like_C"/>
</dbReference>
<keyword evidence="17" id="KW-1185">Reference proteome</keyword>
<dbReference type="Gene3D" id="3.90.320.10">
    <property type="match status" value="1"/>
</dbReference>
<feature type="domain" description="UvrD-like helicase ATP-binding" evidence="15">
    <location>
        <begin position="1"/>
        <end position="460"/>
    </location>
</feature>
<keyword evidence="4 14" id="KW-0378">Hydrolase</keyword>
<dbReference type="GO" id="GO:0000725">
    <property type="term" value="P:recombinational repair"/>
    <property type="evidence" value="ECO:0007669"/>
    <property type="project" value="TreeGrafter"/>
</dbReference>
<dbReference type="GO" id="GO:0003677">
    <property type="term" value="F:DNA binding"/>
    <property type="evidence" value="ECO:0007669"/>
    <property type="project" value="UniProtKB-KW"/>
</dbReference>
<keyword evidence="5 14" id="KW-0347">Helicase</keyword>
<feature type="binding site" evidence="14">
    <location>
        <begin position="8"/>
        <end position="15"/>
    </location>
    <ligand>
        <name>ATP</name>
        <dbReference type="ChEBI" id="CHEBI:30616"/>
    </ligand>
</feature>
<evidence type="ECO:0000256" key="3">
    <source>
        <dbReference type="ARBA" id="ARBA00022763"/>
    </source>
</evidence>
<sequence>MSLRILKASAGSGKTYSLTESYIRYCLDKNNALDFANILAITFTNKASGEMKDRIIELLDTLSKDPKAYSGIDKLSSDLGMSLSEIQRKSQQTLNRILKEFDLFTITTIDSFFTRLYGSMTLDLFGDPPRDITFDQDKALQYATDRLLEAAQADQELQGVVLDLLEEKVKEGGGVNLKYDIQKLGNELFNDEYLQLRNKTSYVIPVKDFHKALAQTLEYMQATFQEYQDKLSQLLTVGGMQHTDFYRNFTKSILNKTDVLDLYGLASFQRLSNPDQWFTSKEKDLMMVKVAPIMEELMTLGQEFIEFVEKNYRLYATYSLVIDNYAAYRVLRFLDRAVNKYVQEQRLIFLSDINFKISQNISSEDSMVVYEKLGQRLHAVMIDEFQDTSQIQWNNLKPLVSNNMAEGHPNLVVGDVKQAIYRFRNGNWEIMEIQVPAFKKEWSGDNTELFEDLEYNWRSSPEIVNFNNSFFTELSGNLSNILSEFQSTIFSTKSIPDYLTEVFRNMELLADAPRKIYGSTFQKVPDINRNQNGYVEIDYWTYKKGTDRTELQEERMTWLKDTLESLFSDGFQGADIGILARGRKELTQISENLTRWSEENPLFRFSSEDSLRLDLSDGVQLLIAGLKIKTGIDVKINKMVFANYYLKLRQLNLKNPAWVNALPENSDEIEILQNVIFQQDGIEQLSIFFETLIERTNLNDIKGQWAFLLSFIEEVKKFELQHGPDIPLFLEDWDQRIRTVKIKMSDDIEKIRLYTIHKSKGLEFDVVLIPFGDWDFESRGKQNILWVNDQQDSLLKLAGPLPVSYKNDLFLSNFDYALMIEYLRVVVDNLNLLYVAMTRPRQQLYIRLQEQEKSDKKKSNSTLGKFNKPITNTLDLFLLSHPDMTHGKISKGTKPIKTVPSSVESQSQNVPLQVYNIRQKPLSLHLRPSFDGSENESVGQGLIIHNMLEGLKYHSEIQIAISKAVLAGDIRNQDREEWSAKLRGIVEFDPVKNFFDESWKVYNEKSIMVHGGGEFRPDRVQENGKEYVIIDYKSGVPKPEHHRQLKNYKTILKDMVALPVRAFIYYLFTPELVEVE</sequence>
<dbReference type="GO" id="GO:0043138">
    <property type="term" value="F:3'-5' DNA helicase activity"/>
    <property type="evidence" value="ECO:0007669"/>
    <property type="project" value="UniProtKB-EC"/>
</dbReference>
<keyword evidence="1" id="KW-0540">Nuclease</keyword>
<keyword evidence="2 14" id="KW-0547">Nucleotide-binding</keyword>
<dbReference type="Proteomes" id="UP000753961">
    <property type="component" value="Unassembled WGS sequence"/>
</dbReference>
<evidence type="ECO:0000256" key="7">
    <source>
        <dbReference type="ARBA" id="ARBA00022840"/>
    </source>
</evidence>
<dbReference type="Pfam" id="PF13361">
    <property type="entry name" value="UvrD_C"/>
    <property type="match status" value="1"/>
</dbReference>
<comment type="catalytic activity">
    <reaction evidence="11">
        <text>Couples ATP hydrolysis with the unwinding of duplex DNA by translocating in the 3'-5' direction.</text>
        <dbReference type="EC" id="5.6.2.4"/>
    </reaction>
</comment>
<dbReference type="Pfam" id="PF00580">
    <property type="entry name" value="UvrD-helicase"/>
    <property type="match status" value="1"/>
</dbReference>
<evidence type="ECO:0000313" key="16">
    <source>
        <dbReference type="EMBL" id="MBY5957212.1"/>
    </source>
</evidence>
<evidence type="ECO:0000256" key="8">
    <source>
        <dbReference type="ARBA" id="ARBA00023125"/>
    </source>
</evidence>
<evidence type="ECO:0000256" key="13">
    <source>
        <dbReference type="ARBA" id="ARBA00048988"/>
    </source>
</evidence>
<dbReference type="GO" id="GO:0005524">
    <property type="term" value="F:ATP binding"/>
    <property type="evidence" value="ECO:0007669"/>
    <property type="project" value="UniProtKB-UniRule"/>
</dbReference>
<dbReference type="AlphaFoldDB" id="A0A953HWT8"/>
<dbReference type="EC" id="5.6.2.4" evidence="12"/>